<dbReference type="EMBL" id="JAMKFB020000020">
    <property type="protein sequence ID" value="KAL0164182.1"/>
    <property type="molecule type" value="Genomic_DNA"/>
</dbReference>
<protein>
    <submittedName>
        <fullName evidence="1">Uncharacterized protein</fullName>
    </submittedName>
</protein>
<evidence type="ECO:0000313" key="2">
    <source>
        <dbReference type="Proteomes" id="UP001529510"/>
    </source>
</evidence>
<dbReference type="AlphaFoldDB" id="A0ABD0NR30"/>
<dbReference type="Proteomes" id="UP001529510">
    <property type="component" value="Unassembled WGS sequence"/>
</dbReference>
<keyword evidence="2" id="KW-1185">Reference proteome</keyword>
<proteinExistence type="predicted"/>
<accession>A0ABD0NR30</accession>
<evidence type="ECO:0000313" key="1">
    <source>
        <dbReference type="EMBL" id="KAL0164182.1"/>
    </source>
</evidence>
<organism evidence="1 2">
    <name type="scientific">Cirrhinus mrigala</name>
    <name type="common">Mrigala</name>
    <dbReference type="NCBI Taxonomy" id="683832"/>
    <lineage>
        <taxon>Eukaryota</taxon>
        <taxon>Metazoa</taxon>
        <taxon>Chordata</taxon>
        <taxon>Craniata</taxon>
        <taxon>Vertebrata</taxon>
        <taxon>Euteleostomi</taxon>
        <taxon>Actinopterygii</taxon>
        <taxon>Neopterygii</taxon>
        <taxon>Teleostei</taxon>
        <taxon>Ostariophysi</taxon>
        <taxon>Cypriniformes</taxon>
        <taxon>Cyprinidae</taxon>
        <taxon>Labeoninae</taxon>
        <taxon>Labeonini</taxon>
        <taxon>Cirrhinus</taxon>
    </lineage>
</organism>
<sequence length="72" mass="8389">ITLRRKERNISLMVPGQQASGELKQTAIEPIDPMPHPKEEVIKKDQIKKSQIFKGEQIFTTSVWSRREKLNM</sequence>
<feature type="non-terminal residue" evidence="1">
    <location>
        <position position="1"/>
    </location>
</feature>
<reference evidence="1 2" key="1">
    <citation type="submission" date="2024-05" db="EMBL/GenBank/DDBJ databases">
        <title>Genome sequencing and assembly of Indian major carp, Cirrhinus mrigala (Hamilton, 1822).</title>
        <authorList>
            <person name="Mohindra V."/>
            <person name="Chowdhury L.M."/>
            <person name="Lal K."/>
            <person name="Jena J.K."/>
        </authorList>
    </citation>
    <scope>NUCLEOTIDE SEQUENCE [LARGE SCALE GENOMIC DNA]</scope>
    <source>
        <strain evidence="1">CM1030</strain>
        <tissue evidence="1">Blood</tissue>
    </source>
</reference>
<comment type="caution">
    <text evidence="1">The sequence shown here is derived from an EMBL/GenBank/DDBJ whole genome shotgun (WGS) entry which is preliminary data.</text>
</comment>
<gene>
    <name evidence="1" type="ORF">M9458_039935</name>
</gene>
<name>A0ABD0NR30_CIRMR</name>